<keyword evidence="2 5" id="KW-0238">DNA-binding</keyword>
<gene>
    <name evidence="5" type="ORF">DFO65_104201</name>
</gene>
<dbReference type="InterPro" id="IPR036390">
    <property type="entry name" value="WH_DNA-bd_sf"/>
</dbReference>
<dbReference type="Pfam" id="PF00392">
    <property type="entry name" value="GntR"/>
    <property type="match status" value="1"/>
</dbReference>
<evidence type="ECO:0000256" key="1">
    <source>
        <dbReference type="ARBA" id="ARBA00023015"/>
    </source>
</evidence>
<dbReference type="PROSITE" id="PS50949">
    <property type="entry name" value="HTH_GNTR"/>
    <property type="match status" value="1"/>
</dbReference>
<dbReference type="InterPro" id="IPR036388">
    <property type="entry name" value="WH-like_DNA-bd_sf"/>
</dbReference>
<dbReference type="PANTHER" id="PTHR43537">
    <property type="entry name" value="TRANSCRIPTIONAL REGULATOR, GNTR FAMILY"/>
    <property type="match status" value="1"/>
</dbReference>
<dbReference type="SMART" id="SM00345">
    <property type="entry name" value="HTH_GNTR"/>
    <property type="match status" value="1"/>
</dbReference>
<dbReference type="AlphaFoldDB" id="A0A366IJE2"/>
<dbReference type="InterPro" id="IPR011711">
    <property type="entry name" value="GntR_C"/>
</dbReference>
<keyword evidence="6" id="KW-1185">Reference proteome</keyword>
<dbReference type="GO" id="GO:0003700">
    <property type="term" value="F:DNA-binding transcription factor activity"/>
    <property type="evidence" value="ECO:0007669"/>
    <property type="project" value="InterPro"/>
</dbReference>
<keyword evidence="3" id="KW-0804">Transcription</keyword>
<dbReference type="InterPro" id="IPR008920">
    <property type="entry name" value="TF_FadR/GntR_C"/>
</dbReference>
<dbReference type="SUPFAM" id="SSF46785">
    <property type="entry name" value="Winged helix' DNA-binding domain"/>
    <property type="match status" value="1"/>
</dbReference>
<dbReference type="Gene3D" id="1.10.10.10">
    <property type="entry name" value="Winged helix-like DNA-binding domain superfamily/Winged helix DNA-binding domain"/>
    <property type="match status" value="1"/>
</dbReference>
<dbReference type="GO" id="GO:0003677">
    <property type="term" value="F:DNA binding"/>
    <property type="evidence" value="ECO:0007669"/>
    <property type="project" value="UniProtKB-KW"/>
</dbReference>
<dbReference type="PANTHER" id="PTHR43537:SF5">
    <property type="entry name" value="UXU OPERON TRANSCRIPTIONAL REGULATOR"/>
    <property type="match status" value="1"/>
</dbReference>
<name>A0A366IJE2_9MICO</name>
<dbReference type="PRINTS" id="PR00035">
    <property type="entry name" value="HTHGNTR"/>
</dbReference>
<evidence type="ECO:0000313" key="6">
    <source>
        <dbReference type="Proteomes" id="UP000253509"/>
    </source>
</evidence>
<organism evidence="5 6">
    <name type="scientific">Brevibacterium celere</name>
    <dbReference type="NCBI Taxonomy" id="225845"/>
    <lineage>
        <taxon>Bacteria</taxon>
        <taxon>Bacillati</taxon>
        <taxon>Actinomycetota</taxon>
        <taxon>Actinomycetes</taxon>
        <taxon>Micrococcales</taxon>
        <taxon>Brevibacteriaceae</taxon>
        <taxon>Brevibacterium</taxon>
    </lineage>
</organism>
<comment type="caution">
    <text evidence="5">The sequence shown here is derived from an EMBL/GenBank/DDBJ whole genome shotgun (WGS) entry which is preliminary data.</text>
</comment>
<dbReference type="SUPFAM" id="SSF48008">
    <property type="entry name" value="GntR ligand-binding domain-like"/>
    <property type="match status" value="1"/>
</dbReference>
<feature type="domain" description="HTH gntR-type" evidence="4">
    <location>
        <begin position="6"/>
        <end position="73"/>
    </location>
</feature>
<dbReference type="EMBL" id="QNSB01000004">
    <property type="protein sequence ID" value="RBP72244.1"/>
    <property type="molecule type" value="Genomic_DNA"/>
</dbReference>
<dbReference type="Proteomes" id="UP000253509">
    <property type="component" value="Unassembled WGS sequence"/>
</dbReference>
<sequence length="213" mass="23395">MGARATVASDDVIQVIRQAILDGDFAPRQRLIETDLSSQFEVSRAAVRTALMSLENEGLVERMPNRGARVRAISVTEAVEIVEVRIGLEVLVARRAAERIDDDRIGELAALREDMREAVAGGNLMRYASLNQEMDAILRDVAGHALAKQLLERLLAQAARHQFRLAFDPHRASASVEEHAAIIDAVVARDPDAAEAATRSHLTRIIEAMRQSS</sequence>
<proteinExistence type="predicted"/>
<dbReference type="SMART" id="SM00895">
    <property type="entry name" value="FCD"/>
    <property type="match status" value="1"/>
</dbReference>
<accession>A0A366IJE2</accession>
<evidence type="ECO:0000259" key="4">
    <source>
        <dbReference type="PROSITE" id="PS50949"/>
    </source>
</evidence>
<reference evidence="5 6" key="1">
    <citation type="submission" date="2018-06" db="EMBL/GenBank/DDBJ databases">
        <title>Freshwater and sediment microbial communities from various areas in North America, analyzing microbe dynamics in response to fracking.</title>
        <authorList>
            <person name="Lamendella R."/>
        </authorList>
    </citation>
    <scope>NUCLEOTIDE SEQUENCE [LARGE SCALE GENOMIC DNA]</scope>
    <source>
        <strain evidence="5 6">3b_TX</strain>
    </source>
</reference>
<dbReference type="Pfam" id="PF07729">
    <property type="entry name" value="FCD"/>
    <property type="match status" value="1"/>
</dbReference>
<dbReference type="RefSeq" id="WP_220151249.1">
    <property type="nucleotide sequence ID" value="NZ_QNSB01000004.1"/>
</dbReference>
<keyword evidence="1" id="KW-0805">Transcription regulation</keyword>
<evidence type="ECO:0000256" key="3">
    <source>
        <dbReference type="ARBA" id="ARBA00023163"/>
    </source>
</evidence>
<protein>
    <submittedName>
        <fullName evidence="5">DNA-binding GntR family transcriptional regulator</fullName>
    </submittedName>
</protein>
<evidence type="ECO:0000313" key="5">
    <source>
        <dbReference type="EMBL" id="RBP72244.1"/>
    </source>
</evidence>
<dbReference type="InterPro" id="IPR000524">
    <property type="entry name" value="Tscrpt_reg_HTH_GntR"/>
</dbReference>
<dbReference type="Gene3D" id="1.20.120.530">
    <property type="entry name" value="GntR ligand-binding domain-like"/>
    <property type="match status" value="1"/>
</dbReference>
<dbReference type="CDD" id="cd07377">
    <property type="entry name" value="WHTH_GntR"/>
    <property type="match status" value="1"/>
</dbReference>
<evidence type="ECO:0000256" key="2">
    <source>
        <dbReference type="ARBA" id="ARBA00023125"/>
    </source>
</evidence>